<dbReference type="Proteomes" id="UP001057452">
    <property type="component" value="Chromosome 17"/>
</dbReference>
<accession>A0ACB9W9P0</accession>
<evidence type="ECO:0000313" key="1">
    <source>
        <dbReference type="EMBL" id="KAI4809725.1"/>
    </source>
</evidence>
<sequence length="141" mass="14860">MTEMRWCLELRPDEGPTRAHPCLHDSPGELGGASLLYRDIWSLRASLEQYASSDHSSTDRESIRSDADSSSSFGGAGAPYGLDSCLSQDLDDEHEGEGDGGMMEGGIRGASGGDSEVGSGAGGESEAGNRKLLRWTAVTLH</sequence>
<dbReference type="EMBL" id="CM043801">
    <property type="protein sequence ID" value="KAI4809725.1"/>
    <property type="molecule type" value="Genomic_DNA"/>
</dbReference>
<proteinExistence type="predicted"/>
<comment type="caution">
    <text evidence="1">The sequence shown here is derived from an EMBL/GenBank/DDBJ whole genome shotgun (WGS) entry which is preliminary data.</text>
</comment>
<gene>
    <name evidence="1" type="ORF">KUCAC02_018591</name>
</gene>
<keyword evidence="2" id="KW-1185">Reference proteome</keyword>
<name>A0ACB9W9P0_CHAAC</name>
<evidence type="ECO:0000313" key="2">
    <source>
        <dbReference type="Proteomes" id="UP001057452"/>
    </source>
</evidence>
<protein>
    <submittedName>
        <fullName evidence="1">Uncharacterized protein</fullName>
    </submittedName>
</protein>
<organism evidence="1 2">
    <name type="scientific">Chaenocephalus aceratus</name>
    <name type="common">Blackfin icefish</name>
    <name type="synonym">Chaenichthys aceratus</name>
    <dbReference type="NCBI Taxonomy" id="36190"/>
    <lineage>
        <taxon>Eukaryota</taxon>
        <taxon>Metazoa</taxon>
        <taxon>Chordata</taxon>
        <taxon>Craniata</taxon>
        <taxon>Vertebrata</taxon>
        <taxon>Euteleostomi</taxon>
        <taxon>Actinopterygii</taxon>
        <taxon>Neopterygii</taxon>
        <taxon>Teleostei</taxon>
        <taxon>Neoteleostei</taxon>
        <taxon>Acanthomorphata</taxon>
        <taxon>Eupercaria</taxon>
        <taxon>Perciformes</taxon>
        <taxon>Notothenioidei</taxon>
        <taxon>Channichthyidae</taxon>
        <taxon>Chaenocephalus</taxon>
    </lineage>
</organism>
<reference evidence="1" key="1">
    <citation type="submission" date="2022-05" db="EMBL/GenBank/DDBJ databases">
        <title>Chromosome-level genome of Chaenocephalus aceratus.</title>
        <authorList>
            <person name="Park H."/>
        </authorList>
    </citation>
    <scope>NUCLEOTIDE SEQUENCE</scope>
    <source>
        <strain evidence="1">KU_202001</strain>
    </source>
</reference>